<dbReference type="Pfam" id="PF00069">
    <property type="entry name" value="Pkinase"/>
    <property type="match status" value="1"/>
</dbReference>
<keyword evidence="3" id="KW-1185">Reference proteome</keyword>
<dbReference type="InterPro" id="IPR011009">
    <property type="entry name" value="Kinase-like_dom_sf"/>
</dbReference>
<dbReference type="GO" id="GO:0004674">
    <property type="term" value="F:protein serine/threonine kinase activity"/>
    <property type="evidence" value="ECO:0007669"/>
    <property type="project" value="TreeGrafter"/>
</dbReference>
<dbReference type="AlphaFoldDB" id="A0A0N9VY40"/>
<dbReference type="KEGG" id="aei:AOY20_12635"/>
<organism evidence="2 3">
    <name type="scientific">Acinetobacter equi</name>
    <dbReference type="NCBI Taxonomy" id="1324350"/>
    <lineage>
        <taxon>Bacteria</taxon>
        <taxon>Pseudomonadati</taxon>
        <taxon>Pseudomonadota</taxon>
        <taxon>Gammaproteobacteria</taxon>
        <taxon>Moraxellales</taxon>
        <taxon>Moraxellaceae</taxon>
        <taxon>Acinetobacter</taxon>
    </lineage>
</organism>
<sequence>MLFDDLDFSQMEPSAFKLKTKAQSLAYGRYLYEYDDGIHHVWIKTQLLNHHLQFERGFQQELNFYEQSKKNGLERIVLAHAIINNKPNIPELMFGQQSLVLPHAESIFNTSVLTLDITQVSHQILQVLNILEKLHEKDCIHGDLKHEHFIKFDHAIKLLDFEQSFYVQDEISHVLNATPRYMAPELFQGMTKSKASDIYALGIILLEWLSQTRLQAKTYQEWAVLHCQKLEILLPEQFLCFKPLLLMMLRKQKNQRVVDFSTLKSCLIVDVV</sequence>
<proteinExistence type="predicted"/>
<evidence type="ECO:0000313" key="2">
    <source>
        <dbReference type="EMBL" id="ALH96314.1"/>
    </source>
</evidence>
<accession>A0A0N9VY40</accession>
<dbReference type="PANTHER" id="PTHR44167:SF24">
    <property type="entry name" value="SERINE_THREONINE-PROTEIN KINASE CHK2"/>
    <property type="match status" value="1"/>
</dbReference>
<dbReference type="GO" id="GO:0005524">
    <property type="term" value="F:ATP binding"/>
    <property type="evidence" value="ECO:0007669"/>
    <property type="project" value="InterPro"/>
</dbReference>
<feature type="domain" description="Protein kinase" evidence="1">
    <location>
        <begin position="16"/>
        <end position="268"/>
    </location>
</feature>
<evidence type="ECO:0000313" key="3">
    <source>
        <dbReference type="Proteomes" id="UP000064939"/>
    </source>
</evidence>
<protein>
    <recommendedName>
        <fullName evidence="1">Protein kinase domain-containing protein</fullName>
    </recommendedName>
</protein>
<reference evidence="2 3" key="1">
    <citation type="journal article" date="2015" name="Int. J. Syst. Evol. Microbiol.">
        <title>Acinetobacter equi sp. nov. isolated from horse faeces.</title>
        <authorList>
            <person name="Poppel M.T."/>
            <person name="Skiebe E."/>
            <person name="Laue M."/>
            <person name="Bergmann H."/>
            <person name="Ebersberger I."/>
            <person name="Garn T."/>
            <person name="Fruth A."/>
            <person name="Baumgardt S."/>
            <person name="Busse H.J."/>
            <person name="Wilharm G."/>
        </authorList>
    </citation>
    <scope>NUCLEOTIDE SEQUENCE [LARGE SCALE GENOMIC DNA]</scope>
    <source>
        <strain evidence="2 3">114</strain>
    </source>
</reference>
<dbReference type="SMART" id="SM00220">
    <property type="entry name" value="S_TKc"/>
    <property type="match status" value="1"/>
</dbReference>
<dbReference type="STRING" id="1324350.AOY20_12635"/>
<evidence type="ECO:0000259" key="1">
    <source>
        <dbReference type="PROSITE" id="PS50011"/>
    </source>
</evidence>
<gene>
    <name evidence="2" type="ORF">AOY20_12635</name>
</gene>
<dbReference type="OrthoDB" id="9801841at2"/>
<dbReference type="Proteomes" id="UP000064939">
    <property type="component" value="Chromosome"/>
</dbReference>
<dbReference type="Gene3D" id="1.10.510.10">
    <property type="entry name" value="Transferase(Phosphotransferase) domain 1"/>
    <property type="match status" value="1"/>
</dbReference>
<dbReference type="PANTHER" id="PTHR44167">
    <property type="entry name" value="OVARIAN-SPECIFIC SERINE/THREONINE-PROTEIN KINASE LOK-RELATED"/>
    <property type="match status" value="1"/>
</dbReference>
<dbReference type="SUPFAM" id="SSF56112">
    <property type="entry name" value="Protein kinase-like (PK-like)"/>
    <property type="match status" value="1"/>
</dbReference>
<dbReference type="RefSeq" id="WP_054582197.1">
    <property type="nucleotide sequence ID" value="NZ_CP012808.1"/>
</dbReference>
<dbReference type="PROSITE" id="PS50011">
    <property type="entry name" value="PROTEIN_KINASE_DOM"/>
    <property type="match status" value="1"/>
</dbReference>
<dbReference type="EMBL" id="CP012808">
    <property type="protein sequence ID" value="ALH96314.1"/>
    <property type="molecule type" value="Genomic_DNA"/>
</dbReference>
<name>A0A0N9VY40_9GAMM</name>
<dbReference type="InterPro" id="IPR000719">
    <property type="entry name" value="Prot_kinase_dom"/>
</dbReference>